<feature type="region of interest" description="Disordered" evidence="2">
    <location>
        <begin position="85"/>
        <end position="118"/>
    </location>
</feature>
<dbReference type="Proteomes" id="UP000321548">
    <property type="component" value="Unassembled WGS sequence"/>
</dbReference>
<proteinExistence type="predicted"/>
<gene>
    <name evidence="3" type="ORF">FHP08_10665</name>
</gene>
<dbReference type="AlphaFoldDB" id="A0A5C8NVR4"/>
<keyword evidence="3" id="KW-0808">Transferase</keyword>
<name>A0A5C8NVR4_9BURK</name>
<dbReference type="RefSeq" id="WP_147704451.1">
    <property type="nucleotide sequence ID" value="NZ_VDUY01000004.1"/>
</dbReference>
<evidence type="ECO:0000256" key="1">
    <source>
        <dbReference type="SAM" id="Coils"/>
    </source>
</evidence>
<keyword evidence="4" id="KW-1185">Reference proteome</keyword>
<feature type="coiled-coil region" evidence="1">
    <location>
        <begin position="39"/>
        <end position="80"/>
    </location>
</feature>
<keyword evidence="1" id="KW-0175">Coiled coil</keyword>
<evidence type="ECO:0000256" key="2">
    <source>
        <dbReference type="SAM" id="MobiDB-lite"/>
    </source>
</evidence>
<accession>A0A5C8NVR4</accession>
<protein>
    <submittedName>
        <fullName evidence="3">Acetate kinase</fullName>
    </submittedName>
</protein>
<reference evidence="3 4" key="1">
    <citation type="submission" date="2019-06" db="EMBL/GenBank/DDBJ databases">
        <title>Quisquiliibacterium sp. nov., isolated from a maize field.</title>
        <authorList>
            <person name="Lin S.-Y."/>
            <person name="Tsai C.-F."/>
            <person name="Young C.-C."/>
        </authorList>
    </citation>
    <scope>NUCLEOTIDE SEQUENCE [LARGE SCALE GENOMIC DNA]</scope>
    <source>
        <strain evidence="3 4">CC-CFT501</strain>
    </source>
</reference>
<comment type="caution">
    <text evidence="3">The sequence shown here is derived from an EMBL/GenBank/DDBJ whole genome shotgun (WGS) entry which is preliminary data.</text>
</comment>
<evidence type="ECO:0000313" key="4">
    <source>
        <dbReference type="Proteomes" id="UP000321548"/>
    </source>
</evidence>
<keyword evidence="3" id="KW-0418">Kinase</keyword>
<dbReference type="GO" id="GO:0016301">
    <property type="term" value="F:kinase activity"/>
    <property type="evidence" value="ECO:0007669"/>
    <property type="project" value="UniProtKB-KW"/>
</dbReference>
<evidence type="ECO:0000313" key="3">
    <source>
        <dbReference type="EMBL" id="TXL65256.1"/>
    </source>
</evidence>
<dbReference type="OrthoDB" id="5297564at2"/>
<sequence length="418" mass="44835">METDNESPARVAMALAIGLGMAVAGASARAQGIDGESGLRAIEHRLEEGARRLQELRRQLDDAQRRLDEDRRELERMAGRSEAYLGGLSARGGPPQLAQAPTGPVGEAPKPPDQPAASARIFDEPTALTPRGKLVLEPTYQFVHATDNRIALVGYSVIPAITIGLIDVRRVSRDIHTLSVTARYGVTGRFELEGKLPWVSASSSTLTRPLATPSVTDSFFDSNGSGMGDIELAARYQLNQFRGDNAVYIGYLRYKSRTGEGPFEVPIDPATGLQQELPTGSGFHGLQAGVTFLYPSDPAVFFGGIAYMHNFSRDVGNGFGRIRPGGVTDINLGMGLALNERSSFSIGYQHSIVGRTSQSDPASAARLLAPSGSLQLGTLRFGIAYRVTQKQNVNLSLGIGVTDDSPDVELTLRVPWSL</sequence>
<dbReference type="EMBL" id="VDUY01000004">
    <property type="protein sequence ID" value="TXL65256.1"/>
    <property type="molecule type" value="Genomic_DNA"/>
</dbReference>
<organism evidence="3 4">
    <name type="scientific">Zeimonas arvi</name>
    <dbReference type="NCBI Taxonomy" id="2498847"/>
    <lineage>
        <taxon>Bacteria</taxon>
        <taxon>Pseudomonadati</taxon>
        <taxon>Pseudomonadota</taxon>
        <taxon>Betaproteobacteria</taxon>
        <taxon>Burkholderiales</taxon>
        <taxon>Burkholderiaceae</taxon>
        <taxon>Zeimonas</taxon>
    </lineage>
</organism>